<keyword evidence="6" id="KW-0539">Nucleus</keyword>
<dbReference type="AlphaFoldDB" id="A0AAD8MRZ9"/>
<dbReference type="EMBL" id="JAUIZM010000005">
    <property type="protein sequence ID" value="KAK1382744.1"/>
    <property type="molecule type" value="Genomic_DNA"/>
</dbReference>
<evidence type="ECO:0000256" key="2">
    <source>
        <dbReference type="ARBA" id="ARBA00006801"/>
    </source>
</evidence>
<evidence type="ECO:0000256" key="1">
    <source>
        <dbReference type="ARBA" id="ARBA00004123"/>
    </source>
</evidence>
<dbReference type="Gene3D" id="2.60.120.650">
    <property type="entry name" value="Cupin"/>
    <property type="match status" value="1"/>
</dbReference>
<evidence type="ECO:0000313" key="11">
    <source>
        <dbReference type="Proteomes" id="UP001237642"/>
    </source>
</evidence>
<keyword evidence="4" id="KW-0805">Transcription regulation</keyword>
<dbReference type="InterPro" id="IPR045109">
    <property type="entry name" value="LSDs-like"/>
</dbReference>
<proteinExistence type="inferred from homology"/>
<evidence type="ECO:0000256" key="5">
    <source>
        <dbReference type="ARBA" id="ARBA00023163"/>
    </source>
</evidence>
<comment type="caution">
    <text evidence="10">The sequence shown here is derived from an EMBL/GenBank/DDBJ whole genome shotgun (WGS) entry which is preliminary data.</text>
</comment>
<dbReference type="InterPro" id="IPR001841">
    <property type="entry name" value="Znf_RING"/>
</dbReference>
<dbReference type="PANTHER" id="PTHR12549">
    <property type="entry name" value="JMJC DOMAIN-CONTAINING HISTONE DEMETHYLATION PROTEIN"/>
    <property type="match status" value="1"/>
</dbReference>
<dbReference type="GO" id="GO:0000118">
    <property type="term" value="C:histone deacetylase complex"/>
    <property type="evidence" value="ECO:0007669"/>
    <property type="project" value="TreeGrafter"/>
</dbReference>
<dbReference type="GO" id="GO:0008270">
    <property type="term" value="F:zinc ion binding"/>
    <property type="evidence" value="ECO:0007669"/>
    <property type="project" value="UniProtKB-KW"/>
</dbReference>
<name>A0AAD8MRZ9_9APIA</name>
<evidence type="ECO:0000259" key="9">
    <source>
        <dbReference type="PROSITE" id="PS50089"/>
    </source>
</evidence>
<evidence type="ECO:0000256" key="7">
    <source>
        <dbReference type="PROSITE-ProRule" id="PRU00175"/>
    </source>
</evidence>
<evidence type="ECO:0000256" key="8">
    <source>
        <dbReference type="SAM" id="MobiDB-lite"/>
    </source>
</evidence>
<accession>A0AAD8MRZ9</accession>
<keyword evidence="7" id="KW-0862">Zinc</keyword>
<dbReference type="GO" id="GO:0032454">
    <property type="term" value="F:histone H3K9 demethylase activity"/>
    <property type="evidence" value="ECO:0007669"/>
    <property type="project" value="InterPro"/>
</dbReference>
<evidence type="ECO:0000256" key="6">
    <source>
        <dbReference type="ARBA" id="ARBA00023242"/>
    </source>
</evidence>
<reference evidence="10" key="1">
    <citation type="submission" date="2023-02" db="EMBL/GenBank/DDBJ databases">
        <title>Genome of toxic invasive species Heracleum sosnowskyi carries increased number of genes despite the absence of recent whole-genome duplications.</title>
        <authorList>
            <person name="Schelkunov M."/>
            <person name="Shtratnikova V."/>
            <person name="Makarenko M."/>
            <person name="Klepikova A."/>
            <person name="Omelchenko D."/>
            <person name="Novikova G."/>
            <person name="Obukhova E."/>
            <person name="Bogdanov V."/>
            <person name="Penin A."/>
            <person name="Logacheva M."/>
        </authorList>
    </citation>
    <scope>NUCLEOTIDE SEQUENCE</scope>
    <source>
        <strain evidence="10">Hsosn_3</strain>
        <tissue evidence="10">Leaf</tissue>
    </source>
</reference>
<feature type="compositionally biased region" description="Low complexity" evidence="8">
    <location>
        <begin position="234"/>
        <end position="255"/>
    </location>
</feature>
<dbReference type="InterPro" id="IPR018866">
    <property type="entry name" value="Znf-4CXXC_R1"/>
</dbReference>
<evidence type="ECO:0000256" key="3">
    <source>
        <dbReference type="ARBA" id="ARBA00022723"/>
    </source>
</evidence>
<feature type="domain" description="RING-type" evidence="9">
    <location>
        <begin position="278"/>
        <end position="325"/>
    </location>
</feature>
<dbReference type="GO" id="GO:0006357">
    <property type="term" value="P:regulation of transcription by RNA polymerase II"/>
    <property type="evidence" value="ECO:0007669"/>
    <property type="project" value="TreeGrafter"/>
</dbReference>
<evidence type="ECO:0000313" key="10">
    <source>
        <dbReference type="EMBL" id="KAK1382744.1"/>
    </source>
</evidence>
<keyword evidence="5" id="KW-0804">Transcription</keyword>
<reference evidence="10" key="2">
    <citation type="submission" date="2023-05" db="EMBL/GenBank/DDBJ databases">
        <authorList>
            <person name="Schelkunov M.I."/>
        </authorList>
    </citation>
    <scope>NUCLEOTIDE SEQUENCE</scope>
    <source>
        <strain evidence="10">Hsosn_3</strain>
        <tissue evidence="10">Leaf</tissue>
    </source>
</reference>
<dbReference type="Proteomes" id="UP001237642">
    <property type="component" value="Unassembled WGS sequence"/>
</dbReference>
<keyword evidence="11" id="KW-1185">Reference proteome</keyword>
<dbReference type="GO" id="GO:0031490">
    <property type="term" value="F:chromatin DNA binding"/>
    <property type="evidence" value="ECO:0007669"/>
    <property type="project" value="TreeGrafter"/>
</dbReference>
<evidence type="ECO:0000256" key="4">
    <source>
        <dbReference type="ARBA" id="ARBA00023015"/>
    </source>
</evidence>
<keyword evidence="3" id="KW-0479">Metal-binding</keyword>
<keyword evidence="7" id="KW-0863">Zinc-finger</keyword>
<organism evidence="10 11">
    <name type="scientific">Heracleum sosnowskyi</name>
    <dbReference type="NCBI Taxonomy" id="360622"/>
    <lineage>
        <taxon>Eukaryota</taxon>
        <taxon>Viridiplantae</taxon>
        <taxon>Streptophyta</taxon>
        <taxon>Embryophyta</taxon>
        <taxon>Tracheophyta</taxon>
        <taxon>Spermatophyta</taxon>
        <taxon>Magnoliopsida</taxon>
        <taxon>eudicotyledons</taxon>
        <taxon>Gunneridae</taxon>
        <taxon>Pentapetalae</taxon>
        <taxon>asterids</taxon>
        <taxon>campanulids</taxon>
        <taxon>Apiales</taxon>
        <taxon>Apiaceae</taxon>
        <taxon>Apioideae</taxon>
        <taxon>apioid superclade</taxon>
        <taxon>Tordylieae</taxon>
        <taxon>Tordyliinae</taxon>
        <taxon>Heracleum</taxon>
    </lineage>
</organism>
<dbReference type="GO" id="GO:0000785">
    <property type="term" value="C:chromatin"/>
    <property type="evidence" value="ECO:0007669"/>
    <property type="project" value="TreeGrafter"/>
</dbReference>
<comment type="similarity">
    <text evidence="2">Belongs to the JARID1 histone demethylase family.</text>
</comment>
<gene>
    <name evidence="10" type="ORF">POM88_020479</name>
</gene>
<protein>
    <submittedName>
        <fullName evidence="10">Transcription factor jumonji domain-containing protein</fullName>
    </submittedName>
</protein>
<comment type="subcellular location">
    <subcellularLocation>
        <location evidence="1">Nucleus</location>
    </subcellularLocation>
</comment>
<sequence>MQLHLNFHREKSSELNNNLSTHPFDQMATLIDERESLSRYMGNEKQKSDTNVSSIARKRKSRGLAEFEKVMTEENVEASPERSKSLEKEATIVGKIKGFYRRRAPLAHRIALEKEIIVESELSSNMNELDNLGDKRKSERRQATWNKKIYDDGFFYGYWTESEDDEIDTSVKMKKLNSNSNKIRTKEVRCSNEIKMKKNGDSDEIKMKSFSNASRVRTKRFPKETIKKSVEPGKSSLHNSSSLSHNSCLSNSSSKSDVNAIKTNIANKKQGQICLRSCHQCMRPERRIVVPCQRCKGKFYCIQCIKMWYPQLSEEEIAEECPFCRGNCNCNICLHSSGTSKTLKRYHTYREKLQHIQYLINALLPFLKQIRQDQDSEITLESVSKGILASSVKPELVNCHNEERVYCNQCATSIVDLHRSCPSCSFELCLQCCWEIRNGRLLGDQSKVRFGYVNKGNNYIHGGDPLPESTYVNTSKSRTKKLNVWVAEQDGSITCPPKDMGGCGNCPLELKRLLPEDWISSLERRAEMILSTHGSCRDISKAVCSKIDGEPSCRVAMRDGSDDNFLYCPAARDIMKEEQILQFRSHWALGEPIIVRNVLEQTSGLSWEPMVMWRALCENLDSEMSMDMSKVKAIDCLAGCEVEINTREFFQGYVEGRTYANLWPEMLKLKDWPPSSQHSSSPKWEQLSLCRLWLST</sequence>
<dbReference type="PANTHER" id="PTHR12549:SF37">
    <property type="entry name" value="LYSINE-SPECIFIC DEMETHYLASE JMJ26"/>
    <property type="match status" value="1"/>
</dbReference>
<dbReference type="PROSITE" id="PS50089">
    <property type="entry name" value="ZF_RING_2"/>
    <property type="match status" value="1"/>
</dbReference>
<dbReference type="GO" id="GO:0003712">
    <property type="term" value="F:transcription coregulator activity"/>
    <property type="evidence" value="ECO:0007669"/>
    <property type="project" value="TreeGrafter"/>
</dbReference>
<feature type="region of interest" description="Disordered" evidence="8">
    <location>
        <begin position="224"/>
        <end position="255"/>
    </location>
</feature>
<dbReference type="Pfam" id="PF10497">
    <property type="entry name" value="zf-4CXXC_R1"/>
    <property type="match status" value="1"/>
</dbReference>